<name>A0A316MA14_9CLOT</name>
<keyword evidence="1" id="KW-0175">Coiled coil</keyword>
<proteinExistence type="predicted"/>
<comment type="caution">
    <text evidence="2">The sequence shown here is derived from an EMBL/GenBank/DDBJ whole genome shotgun (WGS) entry which is preliminary data.</text>
</comment>
<evidence type="ECO:0000313" key="2">
    <source>
        <dbReference type="EMBL" id="PWL55146.1"/>
    </source>
</evidence>
<feature type="coiled-coil region" evidence="1">
    <location>
        <begin position="205"/>
        <end position="283"/>
    </location>
</feature>
<dbReference type="Proteomes" id="UP000246114">
    <property type="component" value="Unassembled WGS sequence"/>
</dbReference>
<accession>A0A316MA14</accession>
<gene>
    <name evidence="2" type="ORF">DBY38_02425</name>
</gene>
<sequence length="729" mass="81803">MKEIVVDPFTIDEEINIGYQYDHKATKIVFSGLEDNNYYLKLQDTQSYQAFPIPNNEFEITNTYTQKTLITGQIYRKIDNELIAHGKIFKMSLKTSIPQSNKIKEIVPPAFKNEYDRMVDTTNEINKKLISGEFNGENGKDGKDYEHSEEFEKLSKDIEKNALNSANNASSALTNANKAKEYLDSVVNKTNTFNSDYTNKVNSFNEDYNSKVDAFNSNVEDANAALDAKIEKANTDLDKKMADANTSLDTKISEANNTIDTKVTEATEQASKAKQEADRAVLAMDAKLDKNQGAENAGKTMVVDADGNIVPGSALPDNVYTQEEVNALLQDKMDILYSGITITQDININYTLDGDLKINSIMGNTIQEENPTPENPSEIMGVTELNVKTVGKNLFNREYASNLDNWTRVPSGYAVLPIRVPQGVYLTTSGPSMPISAGYYSLFSWHPVEGTKYSYSWLYHNTQGTTYKTFTRQTDNFIYLYVSAPKISAFLEDFKNLQIELGDTATEYQPYMESSVVYNLEKPLFSIGNIADTINLETLTRVNNIYKEDLTALTINSTDNAGNYNHVNTTNRFYNLNKFSITKSSASDRNIYSSILPYIAYVWSRDETGITINAHNQAHVCLPNALLGINENDSSEERKIKLDSYIKSLKGSGNEYIYYALEEPAVEQLEFGLVEMLKQLKTFNPCTNIIVDGDVKPIVNAQYPKDILAVVEALEKKVLNLQEATIKNV</sequence>
<reference evidence="2 3" key="1">
    <citation type="submission" date="2018-03" db="EMBL/GenBank/DDBJ databases">
        <title>The uncultured portion of the human microbiome is neutrally assembled.</title>
        <authorList>
            <person name="Jeraldo P."/>
            <person name="Boardman L."/>
            <person name="White B.A."/>
            <person name="Nelson H."/>
            <person name="Goldenfeld N."/>
            <person name="Chia N."/>
        </authorList>
    </citation>
    <scope>NUCLEOTIDE SEQUENCE [LARGE SCALE GENOMIC DNA]</scope>
    <source>
        <strain evidence="2">CIM:MAG 903</strain>
    </source>
</reference>
<evidence type="ECO:0000313" key="3">
    <source>
        <dbReference type="Proteomes" id="UP000246114"/>
    </source>
</evidence>
<protein>
    <submittedName>
        <fullName evidence="2">Uncharacterized protein</fullName>
    </submittedName>
</protein>
<organism evidence="2 3">
    <name type="scientific">Clostridium cadaveris</name>
    <dbReference type="NCBI Taxonomy" id="1529"/>
    <lineage>
        <taxon>Bacteria</taxon>
        <taxon>Bacillati</taxon>
        <taxon>Bacillota</taxon>
        <taxon>Clostridia</taxon>
        <taxon>Eubacteriales</taxon>
        <taxon>Clostridiaceae</taxon>
        <taxon>Clostridium</taxon>
    </lineage>
</organism>
<dbReference type="AlphaFoldDB" id="A0A316MA14"/>
<dbReference type="EMBL" id="QAMZ01000012">
    <property type="protein sequence ID" value="PWL55146.1"/>
    <property type="molecule type" value="Genomic_DNA"/>
</dbReference>
<evidence type="ECO:0000256" key="1">
    <source>
        <dbReference type="SAM" id="Coils"/>
    </source>
</evidence>